<dbReference type="Pfam" id="PF17916">
    <property type="entry name" value="LID"/>
    <property type="match status" value="1"/>
</dbReference>
<evidence type="ECO:0000256" key="2">
    <source>
        <dbReference type="PROSITE-ProRule" id="PRU01302"/>
    </source>
</evidence>
<dbReference type="PROSITE" id="PS51957">
    <property type="entry name" value="LID"/>
    <property type="match status" value="1"/>
</dbReference>
<feature type="region of interest" description="Disordered" evidence="3">
    <location>
        <begin position="298"/>
        <end position="382"/>
    </location>
</feature>
<name>A0A1I7RZ66_BURXY</name>
<protein>
    <submittedName>
        <fullName evidence="6">LID domain-containing protein</fullName>
    </submittedName>
</protein>
<proteinExistence type="inferred from homology"/>
<dbReference type="GO" id="GO:0030274">
    <property type="term" value="F:LIM domain binding"/>
    <property type="evidence" value="ECO:0007669"/>
    <property type="project" value="UniProtKB-UniRule"/>
</dbReference>
<organism evidence="5 6">
    <name type="scientific">Bursaphelenchus xylophilus</name>
    <name type="common">Pinewood nematode worm</name>
    <name type="synonym">Aphelenchoides xylophilus</name>
    <dbReference type="NCBI Taxonomy" id="6326"/>
    <lineage>
        <taxon>Eukaryota</taxon>
        <taxon>Metazoa</taxon>
        <taxon>Ecdysozoa</taxon>
        <taxon>Nematoda</taxon>
        <taxon>Chromadorea</taxon>
        <taxon>Rhabditida</taxon>
        <taxon>Tylenchina</taxon>
        <taxon>Tylenchomorpha</taxon>
        <taxon>Aphelenchoidea</taxon>
        <taxon>Aphelenchoididae</taxon>
        <taxon>Bursaphelenchus</taxon>
    </lineage>
</organism>
<dbReference type="Pfam" id="PF01803">
    <property type="entry name" value="LIM_bind"/>
    <property type="match status" value="1"/>
</dbReference>
<sequence length="455" mass="50509">MPDLMMANPVMPPNPAMSMPPNMPQPGMPPQPGLQMGLPPGMPGGIPGMPMGPMGGMGGPMMPNGPPHMAMFPNQLRLDMRIDEMNRRLEAFSQSRVNLNPDHVQQWWDAFSNEFFEPESYITYSILENRPEGLFPKKYSISRTLIPRLFMTYMNSVTDMKFQIKSQQERFCANGNGIAMGVALDAEVDWIMNMEKPVKINITAMSKFFVEFGMFDETFSYRIRHLFVESKYAQETPTESDQKYPPQTVCGIPRPVMELLKNAEILEPMRQLMAASKTFNNTPRESLKKVLFDMHQTKDKMQSRMNVPQQMQPQPVEEPKAKTTRKRSRKTAANGTAPQAAGGGGGGRKKGGSAAQAGPSGPPPNGVGMPGQPFPPGYNNMQMPHEVMTVAEPSMMGSDYMGEDERQIARVENSQYDQNANNNMQSLDVMGQPNPMGMGMPPNGLMMPPNSMNGS</sequence>
<dbReference type="InterPro" id="IPR029005">
    <property type="entry name" value="LIM-bd/SEUSS"/>
</dbReference>
<dbReference type="InterPro" id="IPR041363">
    <property type="entry name" value="LID"/>
</dbReference>
<evidence type="ECO:0000259" key="4">
    <source>
        <dbReference type="PROSITE" id="PS51957"/>
    </source>
</evidence>
<comment type="similarity">
    <text evidence="1 2">Belongs to the LDB family.</text>
</comment>
<evidence type="ECO:0000256" key="1">
    <source>
        <dbReference type="ARBA" id="ARBA00006928"/>
    </source>
</evidence>
<dbReference type="PANTHER" id="PTHR10378">
    <property type="entry name" value="LIM DOMAIN-BINDING PROTEIN"/>
    <property type="match status" value="1"/>
</dbReference>
<accession>A0A1I7RZ66</accession>
<feature type="domain" description="LIM interaction" evidence="4">
    <location>
        <begin position="386"/>
        <end position="425"/>
    </location>
</feature>
<dbReference type="Proteomes" id="UP000095284">
    <property type="component" value="Unplaced"/>
</dbReference>
<reference evidence="6" key="1">
    <citation type="submission" date="2016-11" db="UniProtKB">
        <authorList>
            <consortium name="WormBaseParasite"/>
        </authorList>
    </citation>
    <scope>IDENTIFICATION</scope>
</reference>
<dbReference type="WBParaSite" id="BXY_0603400.1">
    <property type="protein sequence ID" value="BXY_0603400.1"/>
    <property type="gene ID" value="BXY_0603400"/>
</dbReference>
<evidence type="ECO:0000256" key="3">
    <source>
        <dbReference type="SAM" id="MobiDB-lite"/>
    </source>
</evidence>
<dbReference type="eggNOG" id="KOG2181">
    <property type="taxonomic scope" value="Eukaryota"/>
</dbReference>
<evidence type="ECO:0000313" key="6">
    <source>
        <dbReference type="WBParaSite" id="BXY_0603400.1"/>
    </source>
</evidence>
<evidence type="ECO:0000313" key="5">
    <source>
        <dbReference type="Proteomes" id="UP000095284"/>
    </source>
</evidence>
<feature type="compositionally biased region" description="Low complexity" evidence="3">
    <location>
        <begin position="331"/>
        <end position="340"/>
    </location>
</feature>
<dbReference type="AlphaFoldDB" id="A0A1I7RZ66"/>